<dbReference type="GO" id="GO:0005509">
    <property type="term" value="F:calcium ion binding"/>
    <property type="evidence" value="ECO:0007669"/>
    <property type="project" value="InterPro"/>
</dbReference>
<feature type="compositionally biased region" description="Basic and acidic residues" evidence="2">
    <location>
        <begin position="1288"/>
        <end position="1297"/>
    </location>
</feature>
<accession>A0A6U0K7Z3</accession>
<dbReference type="Pfam" id="PF13202">
    <property type="entry name" value="EF-hand_5"/>
    <property type="match status" value="1"/>
</dbReference>
<dbReference type="EMBL" id="HBGD01003197">
    <property type="protein sequence ID" value="CAD9079408.1"/>
    <property type="molecule type" value="Transcribed_RNA"/>
</dbReference>
<feature type="region of interest" description="Disordered" evidence="2">
    <location>
        <begin position="1244"/>
        <end position="1334"/>
    </location>
</feature>
<feature type="region of interest" description="Disordered" evidence="2">
    <location>
        <begin position="1362"/>
        <end position="1387"/>
    </location>
</feature>
<dbReference type="Pfam" id="PF13499">
    <property type="entry name" value="EF-hand_7"/>
    <property type="match status" value="1"/>
</dbReference>
<dbReference type="PANTHER" id="PTHR20875">
    <property type="entry name" value="EF-HAND CALCIUM-BINDING DOMAIN-CONTAINING PROTEIN 6-RELATED"/>
    <property type="match status" value="1"/>
</dbReference>
<dbReference type="Gene3D" id="1.10.238.10">
    <property type="entry name" value="EF-hand"/>
    <property type="match status" value="4"/>
</dbReference>
<organism evidence="5">
    <name type="scientific">Percolomonas cosmopolitus</name>
    <dbReference type="NCBI Taxonomy" id="63605"/>
    <lineage>
        <taxon>Eukaryota</taxon>
        <taxon>Discoba</taxon>
        <taxon>Heterolobosea</taxon>
        <taxon>Tetramitia</taxon>
        <taxon>Eutetramitia</taxon>
        <taxon>Percolomonadidae</taxon>
        <taxon>Percolomonas</taxon>
    </lineage>
</organism>
<sequence>MEAYQTLRAELRQHDPNNTGLIAQSSFMGTLSRFGLDSHQQKQLVGKFSETTTDTASSNVNYSRFLHYFNEIREKKRLQRDSASSGVASTPGKYVRPTEKPTPPRKLNSDNDDTQQKPLHEQQKDTLLNREHTAPPTHIASTIQKRPRLEPLSTTPSSRMPPVATESSFNAESPASPLKAPPHHNRTQNKLQNTWIPLLEVKDLSTLFDKLFSLDPKCTGSIARGDFVLALNDLNVIPRENIPRIVNALVKEERQMREPPTTRSPRTPTSLATPQTPTRRSTSHSAHTATTDEQIDYNYFIKRILDVAGSTKHTHPNGTMSTPRRDLFTATLPHFGNLPRGSSDQGENVDDIVTLHSSITTPPVKQKQTQKKLRQLKHLIQHKFYTKCNTLKEAFRRLDAENRGFVTYPQLKESLDKKFNVHVNELWMQKIFDEFDSRKQGVLYFEDIRNGLNSIEDDVETGFTGRDTNTSKLESSQSSTRQEPHQAPPSVASLVHNSSRKSVHFEPNDFEQNAQFSSGNDVRNQVTSSNPAGKPSQPNDNSPRTDHLSSSLTPQIPAVETQNIRNTLRDRMHHESDPFHQDPYTPQKNVSRKPNFFAHISSADHPLIPSSWDNDDSEHDPARDIRRDYDIARLRRYISEKALAKTDNLKDLFMYMDTNKDGRLGYDEFRAGLQALGVPPLSENQFSSIVKIADHSQNGFIEYDELCNLVENTPSTGSNVTPLENSARRRKFLTPNLSKEQYQHVKRKSVANRSKPILPNNDKIYQKMLRDMKKNGFYSNYHQELMKKFEKIDQDGKGSIPREVLKLALRESAILVGHSDFENVFDELDHQRNDAIPYQEFVRKIEDVDRRQKRQLARRNAPEFADFSLSTRQKQGLEHTLSLYAHTKRAHKDDITQHNEHLIDKKSLMSALNQLNVSLTPGQMEAVMEKSLVGGKRGKNDKLHVPTTHHHDTPLNTPPIFDTTKVVAILTNHGNVPQPNTIDTTARSRIRSESLSSITPLTPVTPTSKIQRNDETASPVHVIKQIGDKLRAKNANLHSVFLAMDKSNDGKLNASELKKGIKSLGLDVQPHMLENLLKHCKVTDKRGINFEQFAKIFRAPNQSYVFGDRRTDFVSDLIRDKISRDALNKSLGNVKNPLIMEDQFRNVLKEQNPHAPQWVIDRAVRVARSRENGKCDLKKLVKYLDPKGGKALATHDDMVRQEPGEMDFEGYHLMDTQQMAHDRAYNPRAKGAFPAQQSIVLNESITTKEVSSTDRSSTTPKRKRFSKRMHMDRYESPPVTRYWGYPKPKSEFEKEEAQQALPHSQTDPRPRRTSATGELQRNRSANIFERSLRSDSVGPQDTIVLRTAKRMSPLKVMQFSGQIAGEEKRPQSVGGGIVGRRKYSQLR</sequence>
<feature type="compositionally biased region" description="Polar residues" evidence="2">
    <location>
        <begin position="466"/>
        <end position="481"/>
    </location>
</feature>
<dbReference type="CDD" id="cd00051">
    <property type="entry name" value="EFh"/>
    <property type="match status" value="1"/>
</dbReference>
<evidence type="ECO:0000313" key="5">
    <source>
        <dbReference type="EMBL" id="CAD9079409.1"/>
    </source>
</evidence>
<feature type="domain" description="EF-hand" evidence="3">
    <location>
        <begin position="780"/>
        <end position="815"/>
    </location>
</feature>
<feature type="compositionally biased region" description="Polar residues" evidence="2">
    <location>
        <begin position="1244"/>
        <end position="1259"/>
    </location>
</feature>
<keyword evidence="1" id="KW-0106">Calcium</keyword>
<dbReference type="InterPro" id="IPR052603">
    <property type="entry name" value="EFCB6"/>
</dbReference>
<feature type="compositionally biased region" description="Polar residues" evidence="2">
    <location>
        <begin position="1301"/>
        <end position="1325"/>
    </location>
</feature>
<reference evidence="5" key="1">
    <citation type="submission" date="2021-01" db="EMBL/GenBank/DDBJ databases">
        <authorList>
            <person name="Corre E."/>
            <person name="Pelletier E."/>
            <person name="Niang G."/>
            <person name="Scheremetjew M."/>
            <person name="Finn R."/>
            <person name="Kale V."/>
            <person name="Holt S."/>
            <person name="Cochrane G."/>
            <person name="Meng A."/>
            <person name="Brown T."/>
            <person name="Cohen L."/>
        </authorList>
    </citation>
    <scope>NUCLEOTIDE SEQUENCE</scope>
    <source>
        <strain evidence="5">WS</strain>
    </source>
</reference>
<feature type="domain" description="EF-hand" evidence="3">
    <location>
        <begin position="1032"/>
        <end position="1067"/>
    </location>
</feature>
<dbReference type="EMBL" id="HBGD01003198">
    <property type="protein sequence ID" value="CAD9079409.1"/>
    <property type="molecule type" value="Transcribed_RNA"/>
</dbReference>
<dbReference type="PROSITE" id="PS00018">
    <property type="entry name" value="EF_HAND_1"/>
    <property type="match status" value="3"/>
</dbReference>
<feature type="region of interest" description="Disordered" evidence="2">
    <location>
        <begin position="987"/>
        <end position="1016"/>
    </location>
</feature>
<dbReference type="InterPro" id="IPR011992">
    <property type="entry name" value="EF-hand-dom_pair"/>
</dbReference>
<feature type="domain" description="EF-hand" evidence="3">
    <location>
        <begin position="644"/>
        <end position="679"/>
    </location>
</feature>
<feature type="compositionally biased region" description="Basic and acidic residues" evidence="2">
    <location>
        <begin position="114"/>
        <end position="133"/>
    </location>
</feature>
<evidence type="ECO:0000256" key="2">
    <source>
        <dbReference type="SAM" id="MobiDB-lite"/>
    </source>
</evidence>
<dbReference type="PROSITE" id="PS50222">
    <property type="entry name" value="EF_HAND_2"/>
    <property type="match status" value="4"/>
</dbReference>
<dbReference type="SUPFAM" id="SSF47473">
    <property type="entry name" value="EF-hand"/>
    <property type="match status" value="3"/>
</dbReference>
<evidence type="ECO:0000256" key="1">
    <source>
        <dbReference type="ARBA" id="ARBA00022837"/>
    </source>
</evidence>
<dbReference type="PANTHER" id="PTHR20875:SF0">
    <property type="entry name" value="GH12158P"/>
    <property type="match status" value="1"/>
</dbReference>
<evidence type="ECO:0000313" key="4">
    <source>
        <dbReference type="EMBL" id="CAD9079408.1"/>
    </source>
</evidence>
<name>A0A6U0K7Z3_9EUKA</name>
<gene>
    <name evidence="4" type="ORF">PCOS0759_LOCUS2642</name>
    <name evidence="5" type="ORF">PCOS0759_LOCUS2643</name>
</gene>
<feature type="compositionally biased region" description="Low complexity" evidence="2">
    <location>
        <begin position="259"/>
        <end position="270"/>
    </location>
</feature>
<feature type="region of interest" description="Disordered" evidence="2">
    <location>
        <begin position="77"/>
        <end position="187"/>
    </location>
</feature>
<dbReference type="SMART" id="SM00054">
    <property type="entry name" value="EFh"/>
    <property type="match status" value="7"/>
</dbReference>
<protein>
    <recommendedName>
        <fullName evidence="3">EF-hand domain-containing protein</fullName>
    </recommendedName>
</protein>
<feature type="region of interest" description="Disordered" evidence="2">
    <location>
        <begin position="511"/>
        <end position="560"/>
    </location>
</feature>
<dbReference type="InterPro" id="IPR002048">
    <property type="entry name" value="EF_hand_dom"/>
</dbReference>
<proteinExistence type="predicted"/>
<feature type="region of interest" description="Disordered" evidence="2">
    <location>
        <begin position="252"/>
        <end position="289"/>
    </location>
</feature>
<dbReference type="InterPro" id="IPR018247">
    <property type="entry name" value="EF_Hand_1_Ca_BS"/>
</dbReference>
<evidence type="ECO:0000259" key="3">
    <source>
        <dbReference type="PROSITE" id="PS50222"/>
    </source>
</evidence>
<feature type="compositionally biased region" description="Low complexity" evidence="2">
    <location>
        <begin position="278"/>
        <end position="289"/>
    </location>
</feature>
<feature type="compositionally biased region" description="Polar residues" evidence="2">
    <location>
        <begin position="999"/>
        <end position="1010"/>
    </location>
</feature>
<feature type="region of interest" description="Disordered" evidence="2">
    <location>
        <begin position="458"/>
        <end position="493"/>
    </location>
</feature>
<feature type="domain" description="EF-hand" evidence="3">
    <location>
        <begin position="681"/>
        <end position="716"/>
    </location>
</feature>